<accession>A0ACB8U510</accession>
<dbReference type="EMBL" id="MU274911">
    <property type="protein sequence ID" value="KAI0089050.1"/>
    <property type="molecule type" value="Genomic_DNA"/>
</dbReference>
<organism evidence="1 2">
    <name type="scientific">Irpex rosettiformis</name>
    <dbReference type="NCBI Taxonomy" id="378272"/>
    <lineage>
        <taxon>Eukaryota</taxon>
        <taxon>Fungi</taxon>
        <taxon>Dikarya</taxon>
        <taxon>Basidiomycota</taxon>
        <taxon>Agaricomycotina</taxon>
        <taxon>Agaricomycetes</taxon>
        <taxon>Polyporales</taxon>
        <taxon>Irpicaceae</taxon>
        <taxon>Irpex</taxon>
    </lineage>
</organism>
<evidence type="ECO:0000313" key="1">
    <source>
        <dbReference type="EMBL" id="KAI0089050.1"/>
    </source>
</evidence>
<sequence>MPTIPVNDEGAVLYYEDSGAPQGAKDYSTIFLLHGFIFHGATFRPSFQHALSKNIRMVAINQREYPGSSPLNDHEIANVWSSDPNRQANALREQAVELAVFMARFIDGENIPAPKRVNGQEVGGVSFLAWSQGNGPLLSLLANISQLDNRTNAVLERYMRTVFVYDPPSMILGVPSPPDTVTPIDNPEVPFENKAQEFIDWAAAYWNPLQTPESITTEALVNRYDMHKATQDDQYLPTSVRLPKNELDALTSPEILPRVGVALSFHREVYAECLRRALFDTKGRWRNLRVVALWPDMTIWPCSLGGRALADMISSPAGKDAVRRDMEMVRINGVNHFYHYAHPAEFTELIERYL</sequence>
<protein>
    <submittedName>
        <fullName evidence="1">Uncharacterized protein</fullName>
    </submittedName>
</protein>
<reference evidence="1" key="1">
    <citation type="journal article" date="2021" name="Environ. Microbiol.">
        <title>Gene family expansions and transcriptome signatures uncover fungal adaptations to wood decay.</title>
        <authorList>
            <person name="Hage H."/>
            <person name="Miyauchi S."/>
            <person name="Viragh M."/>
            <person name="Drula E."/>
            <person name="Min B."/>
            <person name="Chaduli D."/>
            <person name="Navarro D."/>
            <person name="Favel A."/>
            <person name="Norest M."/>
            <person name="Lesage-Meessen L."/>
            <person name="Balint B."/>
            <person name="Merenyi Z."/>
            <person name="de Eugenio L."/>
            <person name="Morin E."/>
            <person name="Martinez A.T."/>
            <person name="Baldrian P."/>
            <person name="Stursova M."/>
            <person name="Martinez M.J."/>
            <person name="Novotny C."/>
            <person name="Magnuson J.K."/>
            <person name="Spatafora J.W."/>
            <person name="Maurice S."/>
            <person name="Pangilinan J."/>
            <person name="Andreopoulos W."/>
            <person name="LaButti K."/>
            <person name="Hundley H."/>
            <person name="Na H."/>
            <person name="Kuo A."/>
            <person name="Barry K."/>
            <person name="Lipzen A."/>
            <person name="Henrissat B."/>
            <person name="Riley R."/>
            <person name="Ahrendt S."/>
            <person name="Nagy L.G."/>
            <person name="Grigoriev I.V."/>
            <person name="Martin F."/>
            <person name="Rosso M.N."/>
        </authorList>
    </citation>
    <scope>NUCLEOTIDE SEQUENCE</scope>
    <source>
        <strain evidence="1">CBS 384.51</strain>
    </source>
</reference>
<name>A0ACB8U510_9APHY</name>
<proteinExistence type="predicted"/>
<dbReference type="Proteomes" id="UP001055072">
    <property type="component" value="Unassembled WGS sequence"/>
</dbReference>
<keyword evidence="2" id="KW-1185">Reference proteome</keyword>
<comment type="caution">
    <text evidence="1">The sequence shown here is derived from an EMBL/GenBank/DDBJ whole genome shotgun (WGS) entry which is preliminary data.</text>
</comment>
<gene>
    <name evidence="1" type="ORF">BDY19DRAFT_122499</name>
</gene>
<evidence type="ECO:0000313" key="2">
    <source>
        <dbReference type="Proteomes" id="UP001055072"/>
    </source>
</evidence>